<accession>A0A246FFR7</accession>
<gene>
    <name evidence="2" type="ORF">CDA63_19840</name>
</gene>
<comment type="caution">
    <text evidence="2">The sequence shown here is derived from an EMBL/GenBank/DDBJ whole genome shotgun (WGS) entry which is preliminary data.</text>
</comment>
<proteinExistence type="predicted"/>
<dbReference type="AlphaFoldDB" id="A0A246FFR7"/>
<reference evidence="2 3" key="1">
    <citation type="submission" date="2017-06" db="EMBL/GenBank/DDBJ databases">
        <title>Hymenobacter amundsenii sp. nov. isolated from regoliths in Antarctica.</title>
        <authorList>
            <person name="Sedlacek I."/>
            <person name="Kralova S."/>
            <person name="Pantucek R."/>
            <person name="Svec P."/>
            <person name="Holochova P."/>
            <person name="Stankova E."/>
            <person name="Vrbovska V."/>
            <person name="Busse H.-J."/>
        </authorList>
    </citation>
    <scope>NUCLEOTIDE SEQUENCE [LARGE SCALE GENOMIC DNA]</scope>
    <source>
        <strain evidence="2 3">CCM 8682</strain>
    </source>
</reference>
<dbReference type="Proteomes" id="UP000197277">
    <property type="component" value="Unassembled WGS sequence"/>
</dbReference>
<keyword evidence="1" id="KW-0812">Transmembrane</keyword>
<evidence type="ECO:0000313" key="3">
    <source>
        <dbReference type="Proteomes" id="UP000197277"/>
    </source>
</evidence>
<keyword evidence="1" id="KW-0472">Membrane</keyword>
<feature type="transmembrane region" description="Helical" evidence="1">
    <location>
        <begin position="17"/>
        <end position="36"/>
    </location>
</feature>
<name>A0A246FFR7_9BACT</name>
<organism evidence="2 3">
    <name type="scientific">Hymenobacter amundsenii</name>
    <dbReference type="NCBI Taxonomy" id="2006685"/>
    <lineage>
        <taxon>Bacteria</taxon>
        <taxon>Pseudomonadati</taxon>
        <taxon>Bacteroidota</taxon>
        <taxon>Cytophagia</taxon>
        <taxon>Cytophagales</taxon>
        <taxon>Hymenobacteraceae</taxon>
        <taxon>Hymenobacter</taxon>
    </lineage>
</organism>
<evidence type="ECO:0000256" key="1">
    <source>
        <dbReference type="SAM" id="Phobius"/>
    </source>
</evidence>
<sequence length="86" mass="9281">MEVFIKSIIALLPALEARGICITLILVLGAVAYGYLGVLTKRAEVMPDLTRAQGEMAESIARADVIRARAHMADTTLITNSVPKKE</sequence>
<protein>
    <submittedName>
        <fullName evidence="2">Uncharacterized protein</fullName>
    </submittedName>
</protein>
<keyword evidence="1" id="KW-1133">Transmembrane helix</keyword>
<keyword evidence="3" id="KW-1185">Reference proteome</keyword>
<evidence type="ECO:0000313" key="2">
    <source>
        <dbReference type="EMBL" id="OWP61362.1"/>
    </source>
</evidence>
<dbReference type="EMBL" id="NIRR01000078">
    <property type="protein sequence ID" value="OWP61362.1"/>
    <property type="molecule type" value="Genomic_DNA"/>
</dbReference>